<organism evidence="2 3">
    <name type="scientific">Rubroshorea leprosula</name>
    <dbReference type="NCBI Taxonomy" id="152421"/>
    <lineage>
        <taxon>Eukaryota</taxon>
        <taxon>Viridiplantae</taxon>
        <taxon>Streptophyta</taxon>
        <taxon>Embryophyta</taxon>
        <taxon>Tracheophyta</taxon>
        <taxon>Spermatophyta</taxon>
        <taxon>Magnoliopsida</taxon>
        <taxon>eudicotyledons</taxon>
        <taxon>Gunneridae</taxon>
        <taxon>Pentapetalae</taxon>
        <taxon>rosids</taxon>
        <taxon>malvids</taxon>
        <taxon>Malvales</taxon>
        <taxon>Dipterocarpaceae</taxon>
        <taxon>Rubroshorea</taxon>
    </lineage>
</organism>
<evidence type="ECO:0000256" key="1">
    <source>
        <dbReference type="SAM" id="MobiDB-lite"/>
    </source>
</evidence>
<proteinExistence type="predicted"/>
<dbReference type="AlphaFoldDB" id="A0AAV5MP28"/>
<protein>
    <submittedName>
        <fullName evidence="2">Uncharacterized protein</fullName>
    </submittedName>
</protein>
<sequence length="77" mass="8720">MKRQLEFISWFKTTDDDPPILQLVQPSTIVDDHVSLASSGGERVVIGEDLQLSYSAEQNEEECVDEDDEDEDKFEGT</sequence>
<name>A0AAV5MP28_9ROSI</name>
<evidence type="ECO:0000313" key="3">
    <source>
        <dbReference type="Proteomes" id="UP001054252"/>
    </source>
</evidence>
<dbReference type="Proteomes" id="UP001054252">
    <property type="component" value="Unassembled WGS sequence"/>
</dbReference>
<feature type="compositionally biased region" description="Acidic residues" evidence="1">
    <location>
        <begin position="58"/>
        <end position="77"/>
    </location>
</feature>
<reference evidence="2 3" key="1">
    <citation type="journal article" date="2021" name="Commun. Biol.">
        <title>The genome of Shorea leprosula (Dipterocarpaceae) highlights the ecological relevance of drought in aseasonal tropical rainforests.</title>
        <authorList>
            <person name="Ng K.K.S."/>
            <person name="Kobayashi M.J."/>
            <person name="Fawcett J.A."/>
            <person name="Hatakeyama M."/>
            <person name="Paape T."/>
            <person name="Ng C.H."/>
            <person name="Ang C.C."/>
            <person name="Tnah L.H."/>
            <person name="Lee C.T."/>
            <person name="Nishiyama T."/>
            <person name="Sese J."/>
            <person name="O'Brien M.J."/>
            <person name="Copetti D."/>
            <person name="Mohd Noor M.I."/>
            <person name="Ong R.C."/>
            <person name="Putra M."/>
            <person name="Sireger I.Z."/>
            <person name="Indrioko S."/>
            <person name="Kosugi Y."/>
            <person name="Izuno A."/>
            <person name="Isagi Y."/>
            <person name="Lee S.L."/>
            <person name="Shimizu K.K."/>
        </authorList>
    </citation>
    <scope>NUCLEOTIDE SEQUENCE [LARGE SCALE GENOMIC DNA]</scope>
    <source>
        <strain evidence="2">214</strain>
    </source>
</reference>
<accession>A0AAV5MP28</accession>
<dbReference type="EMBL" id="BPVZ01000490">
    <property type="protein sequence ID" value="GKV51349.1"/>
    <property type="molecule type" value="Genomic_DNA"/>
</dbReference>
<feature type="region of interest" description="Disordered" evidence="1">
    <location>
        <begin position="55"/>
        <end position="77"/>
    </location>
</feature>
<evidence type="ECO:0000313" key="2">
    <source>
        <dbReference type="EMBL" id="GKV51349.1"/>
    </source>
</evidence>
<keyword evidence="3" id="KW-1185">Reference proteome</keyword>
<gene>
    <name evidence="2" type="ORF">SLEP1_g58016</name>
</gene>
<comment type="caution">
    <text evidence="2">The sequence shown here is derived from an EMBL/GenBank/DDBJ whole genome shotgun (WGS) entry which is preliminary data.</text>
</comment>